<dbReference type="Gene3D" id="1.20.59.10">
    <property type="entry name" value="Chorismate mutase"/>
    <property type="match status" value="1"/>
</dbReference>
<gene>
    <name evidence="3" type="ORF">C426_1668</name>
</gene>
<accession>K2PU72</accession>
<dbReference type="InterPro" id="IPR051331">
    <property type="entry name" value="Chorismate_mutase-related"/>
</dbReference>
<dbReference type="GO" id="GO:0046417">
    <property type="term" value="P:chorismate metabolic process"/>
    <property type="evidence" value="ECO:0007669"/>
    <property type="project" value="InterPro"/>
</dbReference>
<dbReference type="InterPro" id="IPR011279">
    <property type="entry name" value="Chorismate_mutase_GmP"/>
</dbReference>
<dbReference type="InterPro" id="IPR002701">
    <property type="entry name" value="CM_II_prokaryot"/>
</dbReference>
<evidence type="ECO:0000259" key="2">
    <source>
        <dbReference type="PROSITE" id="PS51168"/>
    </source>
</evidence>
<dbReference type="AlphaFoldDB" id="K2PU72"/>
<evidence type="ECO:0000313" key="3">
    <source>
        <dbReference type="EMBL" id="EKF51011.1"/>
    </source>
</evidence>
<dbReference type="NCBIfam" id="TIGR01805">
    <property type="entry name" value="CM_mono_grmpos"/>
    <property type="match status" value="1"/>
</dbReference>
<feature type="domain" description="Chorismate mutase" evidence="2">
    <location>
        <begin position="1"/>
        <end position="87"/>
    </location>
</feature>
<dbReference type="InterPro" id="IPR036263">
    <property type="entry name" value="Chorismate_II_sf"/>
</dbReference>
<keyword evidence="1 3" id="KW-0413">Isomerase</keyword>
<dbReference type="PROSITE" id="PS51168">
    <property type="entry name" value="CHORISMATE_MUT_2"/>
    <property type="match status" value="1"/>
</dbReference>
<dbReference type="PANTHER" id="PTHR38041">
    <property type="entry name" value="CHORISMATE MUTASE"/>
    <property type="match status" value="1"/>
</dbReference>
<dbReference type="EC" id="5.4.99.5" evidence="3"/>
<dbReference type="RefSeq" id="WP_003136170.1">
    <property type="nucleotide sequence ID" value="NZ_AMQS01000027.1"/>
</dbReference>
<dbReference type="eggNOG" id="COG1605">
    <property type="taxonomic scope" value="Bacteria"/>
</dbReference>
<evidence type="ECO:0000313" key="4">
    <source>
        <dbReference type="Proteomes" id="UP000006787"/>
    </source>
</evidence>
<name>K2PU72_9LACT</name>
<protein>
    <submittedName>
        <fullName evidence="3">Chorismate mutase I</fullName>
        <ecNumber evidence="3">5.4.99.5</ecNumber>
    </submittedName>
</protein>
<reference evidence="3 4" key="1">
    <citation type="journal article" date="2012" name="J. Bacteriol.">
        <title>Genome Sequence of the Bacteriocin-Producing Strain Lactococcus garvieae DCC43.</title>
        <authorList>
            <person name="Gabrielsen C."/>
            <person name="Brede D.A."/>
            <person name="Hernandez P.E."/>
            <person name="Nes I.F."/>
            <person name="Diep D.B."/>
        </authorList>
    </citation>
    <scope>NUCLEOTIDE SEQUENCE [LARGE SCALE GENOMIC DNA]</scope>
    <source>
        <strain evidence="3 4">DCC43</strain>
    </source>
</reference>
<dbReference type="SMART" id="SM00830">
    <property type="entry name" value="CM_2"/>
    <property type="match status" value="1"/>
</dbReference>
<dbReference type="GO" id="GO:0004106">
    <property type="term" value="F:chorismate mutase activity"/>
    <property type="evidence" value="ECO:0007669"/>
    <property type="project" value="UniProtKB-EC"/>
</dbReference>
<dbReference type="Pfam" id="PF01817">
    <property type="entry name" value="CM_2"/>
    <property type="match status" value="1"/>
</dbReference>
<organism evidence="3 4">
    <name type="scientific">Lactococcus garvieae DCC43</name>
    <dbReference type="NCBI Taxonomy" id="1231377"/>
    <lineage>
        <taxon>Bacteria</taxon>
        <taxon>Bacillati</taxon>
        <taxon>Bacillota</taxon>
        <taxon>Bacilli</taxon>
        <taxon>Lactobacillales</taxon>
        <taxon>Streptococcaceae</taxon>
        <taxon>Lactococcus</taxon>
    </lineage>
</organism>
<sequence>MTLENIRKEIDLIDEQIIELLETRMSLVEKVIIAKEKENIRVLDPKREKYILEKIEKKIENPHYESSIQSIYTEIMRCSRDYQEKNRFK</sequence>
<evidence type="ECO:0000256" key="1">
    <source>
        <dbReference type="ARBA" id="ARBA00023235"/>
    </source>
</evidence>
<dbReference type="Proteomes" id="UP000006787">
    <property type="component" value="Unassembled WGS sequence"/>
</dbReference>
<dbReference type="PATRIC" id="fig|1231377.3.peg.1647"/>
<proteinExistence type="predicted"/>
<dbReference type="SUPFAM" id="SSF48600">
    <property type="entry name" value="Chorismate mutase II"/>
    <property type="match status" value="1"/>
</dbReference>
<dbReference type="GO" id="GO:0009697">
    <property type="term" value="P:salicylic acid biosynthetic process"/>
    <property type="evidence" value="ECO:0007669"/>
    <property type="project" value="TreeGrafter"/>
</dbReference>
<dbReference type="InterPro" id="IPR036979">
    <property type="entry name" value="CM_dom_sf"/>
</dbReference>
<dbReference type="PANTHER" id="PTHR38041:SF1">
    <property type="entry name" value="CHORISMATE MUTASE"/>
    <property type="match status" value="1"/>
</dbReference>
<comment type="caution">
    <text evidence="3">The sequence shown here is derived from an EMBL/GenBank/DDBJ whole genome shotgun (WGS) entry which is preliminary data.</text>
</comment>
<dbReference type="EMBL" id="AMQS01000027">
    <property type="protein sequence ID" value="EKF51011.1"/>
    <property type="molecule type" value="Genomic_DNA"/>
</dbReference>